<keyword evidence="6" id="KW-0811">Translocation</keyword>
<evidence type="ECO:0000256" key="6">
    <source>
        <dbReference type="ARBA" id="ARBA00023010"/>
    </source>
</evidence>
<dbReference type="Proteomes" id="UP000228947">
    <property type="component" value="Unassembled WGS sequence"/>
</dbReference>
<keyword evidence="2" id="KW-0813">Transport</keyword>
<dbReference type="Gene3D" id="1.20.5.3310">
    <property type="match status" value="1"/>
</dbReference>
<evidence type="ECO:0000256" key="1">
    <source>
        <dbReference type="ARBA" id="ARBA00004167"/>
    </source>
</evidence>
<comment type="subcellular location">
    <subcellularLocation>
        <location evidence="1">Membrane</location>
        <topology evidence="1">Single-pass membrane protein</topology>
    </subcellularLocation>
</comment>
<evidence type="ECO:0000256" key="9">
    <source>
        <dbReference type="SAM" id="Phobius"/>
    </source>
</evidence>
<evidence type="ECO:0000256" key="4">
    <source>
        <dbReference type="ARBA" id="ARBA00022927"/>
    </source>
</evidence>
<keyword evidence="5 9" id="KW-1133">Transmembrane helix</keyword>
<feature type="compositionally biased region" description="Basic and acidic residues" evidence="8">
    <location>
        <begin position="122"/>
        <end position="138"/>
    </location>
</feature>
<keyword evidence="3 9" id="KW-0812">Transmembrane</keyword>
<dbReference type="AlphaFoldDB" id="A0A2M8PYY1"/>
<keyword evidence="7 9" id="KW-0472">Membrane</keyword>
<evidence type="ECO:0008006" key="14">
    <source>
        <dbReference type="Google" id="ProtNLM"/>
    </source>
</evidence>
<evidence type="ECO:0000256" key="5">
    <source>
        <dbReference type="ARBA" id="ARBA00022989"/>
    </source>
</evidence>
<evidence type="ECO:0000256" key="7">
    <source>
        <dbReference type="ARBA" id="ARBA00023136"/>
    </source>
</evidence>
<dbReference type="Pfam" id="PF02416">
    <property type="entry name" value="TatA_B_E"/>
    <property type="match status" value="1"/>
</dbReference>
<sequence>MNFFGIGPAELILILILLFVVAGPKRMIQWSYYLGRYMAQFRRMVEESWSQVRKELESAQIELPEELPRRRVNLMQEANRAINAELSRAMPPSGSKYGPKASNGAQAADSEPKGQAAGSTPDSDRSDEPKRYDAWLPK</sequence>
<dbReference type="Proteomes" id="UP000229681">
    <property type="component" value="Unassembled WGS sequence"/>
</dbReference>
<evidence type="ECO:0000256" key="8">
    <source>
        <dbReference type="SAM" id="MobiDB-lite"/>
    </source>
</evidence>
<evidence type="ECO:0000256" key="3">
    <source>
        <dbReference type="ARBA" id="ARBA00022692"/>
    </source>
</evidence>
<feature type="region of interest" description="Disordered" evidence="8">
    <location>
        <begin position="83"/>
        <end position="138"/>
    </location>
</feature>
<accession>A0A2M8PGJ8</accession>
<evidence type="ECO:0000313" key="13">
    <source>
        <dbReference type="Proteomes" id="UP000229681"/>
    </source>
</evidence>
<evidence type="ECO:0000313" key="10">
    <source>
        <dbReference type="EMBL" id="PJF36665.1"/>
    </source>
</evidence>
<evidence type="ECO:0000313" key="12">
    <source>
        <dbReference type="Proteomes" id="UP000228947"/>
    </source>
</evidence>
<evidence type="ECO:0000313" key="11">
    <source>
        <dbReference type="EMBL" id="PJF42750.1"/>
    </source>
</evidence>
<dbReference type="EMBL" id="PGTL01000009">
    <property type="protein sequence ID" value="PJF42750.1"/>
    <property type="molecule type" value="Genomic_DNA"/>
</dbReference>
<dbReference type="EMBL" id="PGTM01000038">
    <property type="protein sequence ID" value="PJF36665.1"/>
    <property type="molecule type" value="Genomic_DNA"/>
</dbReference>
<dbReference type="PRINTS" id="PR01506">
    <property type="entry name" value="TATBPROTEIN"/>
</dbReference>
<feature type="transmembrane region" description="Helical" evidence="9">
    <location>
        <begin position="6"/>
        <end position="23"/>
    </location>
</feature>
<accession>A0A2M8PYY1</accession>
<protein>
    <recommendedName>
        <fullName evidence="14">Twin-arginine translocase TatA/TatE family subunit</fullName>
    </recommendedName>
</protein>
<proteinExistence type="predicted"/>
<evidence type="ECO:0000256" key="2">
    <source>
        <dbReference type="ARBA" id="ARBA00022448"/>
    </source>
</evidence>
<dbReference type="InterPro" id="IPR003369">
    <property type="entry name" value="TatA/B/E"/>
</dbReference>
<reference evidence="12 13" key="1">
    <citation type="submission" date="2017-11" db="EMBL/GenBank/DDBJ databases">
        <title>Evolution of Phototrophy in the Chloroflexi Phylum Driven by Horizontal Gene Transfer.</title>
        <authorList>
            <person name="Ward L.M."/>
            <person name="Hemp J."/>
            <person name="Shih P.M."/>
            <person name="Mcglynn S.E."/>
            <person name="Fischer W."/>
        </authorList>
    </citation>
    <scope>NUCLEOTIDE SEQUENCE [LARGE SCALE GENOMIC DNA]</scope>
    <source>
        <strain evidence="11">CP1_1M</strain>
        <strain evidence="10">JP3_13</strain>
    </source>
</reference>
<keyword evidence="4" id="KW-0653">Protein transport</keyword>
<name>A0A2M8PYY1_9CHLR</name>
<organism evidence="11 12">
    <name type="scientific">Candidatus Thermofonsia Clade 1 bacterium</name>
    <dbReference type="NCBI Taxonomy" id="2364210"/>
    <lineage>
        <taxon>Bacteria</taxon>
        <taxon>Bacillati</taxon>
        <taxon>Chloroflexota</taxon>
        <taxon>Candidatus Thermofontia</taxon>
        <taxon>Candidatus Thermofonsia Clade 1</taxon>
    </lineage>
</organism>
<gene>
    <name evidence="10" type="ORF">CUN49_04185</name>
    <name evidence="11" type="ORF">CUN50_02820</name>
</gene>
<comment type="caution">
    <text evidence="11">The sequence shown here is derived from an EMBL/GenBank/DDBJ whole genome shotgun (WGS) entry which is preliminary data.</text>
</comment>